<evidence type="ECO:0000313" key="2">
    <source>
        <dbReference type="EMBL" id="KHJ34463.1"/>
    </source>
</evidence>
<keyword evidence="3" id="KW-1185">Reference proteome</keyword>
<reference evidence="2 3" key="1">
    <citation type="journal article" date="2014" name="BMC Genomics">
        <title>Adaptive genomic structural variation in the grape powdery mildew pathogen, Erysiphe necator.</title>
        <authorList>
            <person name="Jones L."/>
            <person name="Riaz S."/>
            <person name="Morales-Cruz A."/>
            <person name="Amrine K.C."/>
            <person name="McGuire B."/>
            <person name="Gubler W.D."/>
            <person name="Walker M.A."/>
            <person name="Cantu D."/>
        </authorList>
    </citation>
    <scope>NUCLEOTIDE SEQUENCE [LARGE SCALE GENOMIC DNA]</scope>
    <source>
        <strain evidence="3">c</strain>
    </source>
</reference>
<dbReference type="EMBL" id="JNVN01000859">
    <property type="protein sequence ID" value="KHJ34463.1"/>
    <property type="molecule type" value="Genomic_DNA"/>
</dbReference>
<feature type="compositionally biased region" description="Acidic residues" evidence="1">
    <location>
        <begin position="1"/>
        <end position="17"/>
    </location>
</feature>
<evidence type="ECO:0000313" key="3">
    <source>
        <dbReference type="Proteomes" id="UP000030854"/>
    </source>
</evidence>
<feature type="region of interest" description="Disordered" evidence="1">
    <location>
        <begin position="1"/>
        <end position="30"/>
    </location>
</feature>
<sequence length="73" mass="8457">MDLDDETETEYEPENDDFPPLGSTISHKRNANMFTTDENQENNCTQKEDVSTQDLMLMIKARDLLNLMGPYLE</sequence>
<dbReference type="Proteomes" id="UP000030854">
    <property type="component" value="Unassembled WGS sequence"/>
</dbReference>
<dbReference type="AlphaFoldDB" id="A0A0B1P879"/>
<dbReference type="HOGENOM" id="CLU_2706637_0_0_1"/>
<comment type="caution">
    <text evidence="2">The sequence shown here is derived from an EMBL/GenBank/DDBJ whole genome shotgun (WGS) entry which is preliminary data.</text>
</comment>
<organism evidence="2 3">
    <name type="scientific">Uncinula necator</name>
    <name type="common">Grape powdery mildew</name>
    <dbReference type="NCBI Taxonomy" id="52586"/>
    <lineage>
        <taxon>Eukaryota</taxon>
        <taxon>Fungi</taxon>
        <taxon>Dikarya</taxon>
        <taxon>Ascomycota</taxon>
        <taxon>Pezizomycotina</taxon>
        <taxon>Leotiomycetes</taxon>
        <taxon>Erysiphales</taxon>
        <taxon>Erysiphaceae</taxon>
        <taxon>Erysiphe</taxon>
    </lineage>
</organism>
<accession>A0A0B1P879</accession>
<evidence type="ECO:0000256" key="1">
    <source>
        <dbReference type="SAM" id="MobiDB-lite"/>
    </source>
</evidence>
<proteinExistence type="predicted"/>
<gene>
    <name evidence="2" type="ORF">EV44_g3832</name>
</gene>
<protein>
    <submittedName>
        <fullName evidence="2">Uncharacterized protein</fullName>
    </submittedName>
</protein>
<name>A0A0B1P879_UNCNE</name>